<dbReference type="SUPFAM" id="SSF51735">
    <property type="entry name" value="NAD(P)-binding Rossmann-fold domains"/>
    <property type="match status" value="1"/>
</dbReference>
<evidence type="ECO:0000313" key="3">
    <source>
        <dbReference type="EMBL" id="PWW79710.1"/>
    </source>
</evidence>
<organism evidence="3 4">
    <name type="scientific">Tuber magnatum</name>
    <name type="common">white Piedmont truffle</name>
    <dbReference type="NCBI Taxonomy" id="42249"/>
    <lineage>
        <taxon>Eukaryota</taxon>
        <taxon>Fungi</taxon>
        <taxon>Dikarya</taxon>
        <taxon>Ascomycota</taxon>
        <taxon>Pezizomycotina</taxon>
        <taxon>Pezizomycetes</taxon>
        <taxon>Pezizales</taxon>
        <taxon>Tuberaceae</taxon>
        <taxon>Tuber</taxon>
    </lineage>
</organism>
<feature type="domain" description="Gfo/Idh/MocA-like oxidoreductase N-terminal" evidence="2">
    <location>
        <begin position="40"/>
        <end position="154"/>
    </location>
</feature>
<dbReference type="PANTHER" id="PTHR43377">
    <property type="entry name" value="BILIVERDIN REDUCTASE A"/>
    <property type="match status" value="1"/>
</dbReference>
<name>A0A317T0R0_9PEZI</name>
<dbReference type="SUPFAM" id="SSF55347">
    <property type="entry name" value="Glyceraldehyde-3-phosphate dehydrogenase-like, C-terminal domain"/>
    <property type="match status" value="1"/>
</dbReference>
<feature type="compositionally biased region" description="Polar residues" evidence="1">
    <location>
        <begin position="12"/>
        <end position="24"/>
    </location>
</feature>
<dbReference type="InterPro" id="IPR036291">
    <property type="entry name" value="NAD(P)-bd_dom_sf"/>
</dbReference>
<dbReference type="Gene3D" id="3.40.50.720">
    <property type="entry name" value="NAD(P)-binding Rossmann-like Domain"/>
    <property type="match status" value="1"/>
</dbReference>
<dbReference type="EMBL" id="PYWC01000006">
    <property type="protein sequence ID" value="PWW79710.1"/>
    <property type="molecule type" value="Genomic_DNA"/>
</dbReference>
<dbReference type="STRING" id="42249.A0A317T0R0"/>
<dbReference type="InterPro" id="IPR000683">
    <property type="entry name" value="Gfo/Idh/MocA-like_OxRdtase_N"/>
</dbReference>
<protein>
    <submittedName>
        <fullName evidence="3">NAD(P)-binding protein</fullName>
    </submittedName>
</protein>
<gene>
    <name evidence="3" type="ORF">C7212DRAFT_288954</name>
</gene>
<sequence>MTTAIKKLFSAKDTSSTPHETSSFRVVPRATPPKPVNSPRILIIGAGSRGHAYARSITTATNGTVVGVAEPDEYKRRSMVQKYNISDELAFTSWTELVGERKGLVTSRVDGVCVCTLDETHEEIVLAIRPLNLHILCEKPLSTTLESCVRMANTISDPDLPPVLLAIGHVLRYSPHNILMKKLVCEDKLIGEIVNVNHTEPVGWYHFAHSYVRGNWRRKETAAPSLLTKCCHDIDLLFWLLCSPTATTTPHLPSTVSSSGSLVHFRRTRKPAKAGNATNCLSCPAEPDCVFSARKIYVEKNLKKMNMGWPVKIVVPDIEEASNMDAAEAMLTQKLGEDYGSEGAIVDGEQKSYYGRCVYETDNNVVDNQVVTISWEDDDTSISPSGASEEGRGAKTATLTMVAFSEKICERFTRIYGTRGELEADSCQIKIYDFETGVRKTWVPSIDMLSGHGGGDNGLARAFVDAINKVKNEEWAVDKAQKEVIGVTAEEVLRSHAAVFWAEEARVNRQMLEWGEWWAQNVRS</sequence>
<dbReference type="Gene3D" id="3.30.360.10">
    <property type="entry name" value="Dihydrodipicolinate Reductase, domain 2"/>
    <property type="match status" value="1"/>
</dbReference>
<evidence type="ECO:0000259" key="2">
    <source>
        <dbReference type="Pfam" id="PF01408"/>
    </source>
</evidence>
<evidence type="ECO:0000313" key="4">
    <source>
        <dbReference type="Proteomes" id="UP000246991"/>
    </source>
</evidence>
<dbReference type="OrthoDB" id="2129491at2759"/>
<evidence type="ECO:0000256" key="1">
    <source>
        <dbReference type="SAM" id="MobiDB-lite"/>
    </source>
</evidence>
<comment type="caution">
    <text evidence="3">The sequence shown here is derived from an EMBL/GenBank/DDBJ whole genome shotgun (WGS) entry which is preliminary data.</text>
</comment>
<feature type="region of interest" description="Disordered" evidence="1">
    <location>
        <begin position="9"/>
        <end position="31"/>
    </location>
</feature>
<accession>A0A317T0R0</accession>
<dbReference type="GO" id="GO:0000166">
    <property type="term" value="F:nucleotide binding"/>
    <property type="evidence" value="ECO:0007669"/>
    <property type="project" value="InterPro"/>
</dbReference>
<dbReference type="Pfam" id="PF01408">
    <property type="entry name" value="GFO_IDH_MocA"/>
    <property type="match status" value="1"/>
</dbReference>
<reference evidence="3 4" key="1">
    <citation type="submission" date="2018-03" db="EMBL/GenBank/DDBJ databases">
        <title>Genomes of Pezizomycetes fungi and the evolution of truffles.</title>
        <authorList>
            <person name="Murat C."/>
            <person name="Payen T."/>
            <person name="Noel B."/>
            <person name="Kuo A."/>
            <person name="Martin F.M."/>
        </authorList>
    </citation>
    <scope>NUCLEOTIDE SEQUENCE [LARGE SCALE GENOMIC DNA]</scope>
    <source>
        <strain evidence="3">091103-1</strain>
    </source>
</reference>
<proteinExistence type="predicted"/>
<dbReference type="InterPro" id="IPR051450">
    <property type="entry name" value="Gfo/Idh/MocA_Oxidoreductases"/>
</dbReference>
<dbReference type="PANTHER" id="PTHR43377:SF12">
    <property type="entry name" value="BINDING ROSSMANN FOLD OXIDOREDUCTASE, PUTATIVE (AFU_ORTHOLOGUE AFUA_3G11840)-RELATED"/>
    <property type="match status" value="1"/>
</dbReference>
<keyword evidence="4" id="KW-1185">Reference proteome</keyword>
<dbReference type="Proteomes" id="UP000246991">
    <property type="component" value="Unassembled WGS sequence"/>
</dbReference>
<dbReference type="AlphaFoldDB" id="A0A317T0R0"/>